<reference evidence="3 4" key="1">
    <citation type="submission" date="2015-11" db="EMBL/GenBank/DDBJ databases">
        <title>Genomic analysis of 38 Legionella species identifies large and diverse effector repertoires.</title>
        <authorList>
            <person name="Burstein D."/>
            <person name="Amaro F."/>
            <person name="Zusman T."/>
            <person name="Lifshitz Z."/>
            <person name="Cohen O."/>
            <person name="Gilbert J.A."/>
            <person name="Pupko T."/>
            <person name="Shuman H.A."/>
            <person name="Segal G."/>
        </authorList>
    </citation>
    <scope>NUCLEOTIDE SEQUENCE [LARGE SCALE GENOMIC DNA]</scope>
    <source>
        <strain evidence="3 4">BL-540</strain>
    </source>
</reference>
<organism evidence="3 4">
    <name type="scientific">Legionella jordanis</name>
    <dbReference type="NCBI Taxonomy" id="456"/>
    <lineage>
        <taxon>Bacteria</taxon>
        <taxon>Pseudomonadati</taxon>
        <taxon>Pseudomonadota</taxon>
        <taxon>Gammaproteobacteria</taxon>
        <taxon>Legionellales</taxon>
        <taxon>Legionellaceae</taxon>
        <taxon>Legionella</taxon>
    </lineage>
</organism>
<dbReference type="SUPFAM" id="SSF101386">
    <property type="entry name" value="all-alpha NTP pyrophosphatases"/>
    <property type="match status" value="1"/>
</dbReference>
<proteinExistence type="predicted"/>
<dbReference type="SUPFAM" id="SSF55729">
    <property type="entry name" value="Acyl-CoA N-acyltransferases (Nat)"/>
    <property type="match status" value="1"/>
</dbReference>
<gene>
    <name evidence="3" type="ORF">Ljor_2416</name>
</gene>
<dbReference type="GO" id="GO:0046047">
    <property type="term" value="P:TTP catabolic process"/>
    <property type="evidence" value="ECO:0007669"/>
    <property type="project" value="TreeGrafter"/>
</dbReference>
<dbReference type="Pfam" id="PF03819">
    <property type="entry name" value="MazG"/>
    <property type="match status" value="1"/>
</dbReference>
<dbReference type="RefSeq" id="WP_197723117.1">
    <property type="nucleotide sequence ID" value="NZ_CAAAIC010000001.1"/>
</dbReference>
<keyword evidence="4" id="KW-1185">Reference proteome</keyword>
<dbReference type="STRING" id="456.Ljor_2416"/>
<evidence type="ECO:0000259" key="2">
    <source>
        <dbReference type="Pfam" id="PF03819"/>
    </source>
</evidence>
<dbReference type="GO" id="GO:0046081">
    <property type="term" value="P:dUTP catabolic process"/>
    <property type="evidence" value="ECO:0007669"/>
    <property type="project" value="TreeGrafter"/>
</dbReference>
<accession>A0A0W0VDC7</accession>
<comment type="caution">
    <text evidence="3">The sequence shown here is derived from an EMBL/GenBank/DDBJ whole genome shotgun (WGS) entry which is preliminary data.</text>
</comment>
<dbReference type="PATRIC" id="fig|456.5.peg.2600"/>
<keyword evidence="1" id="KW-0175">Coiled coil</keyword>
<dbReference type="GO" id="GO:0047429">
    <property type="term" value="F:nucleoside triphosphate diphosphatase activity"/>
    <property type="evidence" value="ECO:0007669"/>
    <property type="project" value="InterPro"/>
</dbReference>
<dbReference type="GO" id="GO:0046061">
    <property type="term" value="P:dATP catabolic process"/>
    <property type="evidence" value="ECO:0007669"/>
    <property type="project" value="TreeGrafter"/>
</dbReference>
<dbReference type="InterPro" id="IPR011551">
    <property type="entry name" value="NTP_PyrPHydrolase_MazG"/>
</dbReference>
<dbReference type="Gene3D" id="3.40.630.30">
    <property type="match status" value="1"/>
</dbReference>
<feature type="coiled-coil region" evidence="1">
    <location>
        <begin position="141"/>
        <end position="196"/>
    </location>
</feature>
<dbReference type="GO" id="GO:0046052">
    <property type="term" value="P:UTP catabolic process"/>
    <property type="evidence" value="ECO:0007669"/>
    <property type="project" value="TreeGrafter"/>
</dbReference>
<dbReference type="InterPro" id="IPR004518">
    <property type="entry name" value="MazG-like_dom"/>
</dbReference>
<sequence>MTSIQMVSNAVAQEFFEKLMPNASDSDVKTHNISGLNGDSNVHLAAIIDDRTVGILSLSFPYPLSAKIDCLEIVKPYQSEGLENLLLQKAEQYAKKKASMITVQILAAEAGPEALRRFNFYCNQQFSPLINLIPECSHPPMVCMIKRLDNAMDELIALEQEARSFGFEWPNEEMILDQALSECAEIKEALENGESQKRIQEEMGDLLHTAISLCLFAGFHPEDTMAKIASKFKARMQALKEDAYQNGLKHLKGQPPSMLMKLWQEAKKKSK</sequence>
<dbReference type="Proteomes" id="UP000055035">
    <property type="component" value="Unassembled WGS sequence"/>
</dbReference>
<dbReference type="CDD" id="cd11529">
    <property type="entry name" value="NTP-PPase_MazG_Cterm"/>
    <property type="match status" value="1"/>
</dbReference>
<dbReference type="PANTHER" id="PTHR30522:SF0">
    <property type="entry name" value="NUCLEOSIDE TRIPHOSPHATE PYROPHOSPHOHYDROLASE"/>
    <property type="match status" value="1"/>
</dbReference>
<name>A0A0W0VDC7_9GAMM</name>
<dbReference type="GO" id="GO:0046076">
    <property type="term" value="P:dTTP catabolic process"/>
    <property type="evidence" value="ECO:0007669"/>
    <property type="project" value="TreeGrafter"/>
</dbReference>
<dbReference type="PANTHER" id="PTHR30522">
    <property type="entry name" value="NUCLEOSIDE TRIPHOSPHATE PYROPHOSPHOHYDROLASE"/>
    <property type="match status" value="1"/>
</dbReference>
<protein>
    <submittedName>
        <fullName evidence="3">Nucleoside triphosphate pyrophosphohydrolase MazG</fullName>
    </submittedName>
</protein>
<dbReference type="InterPro" id="IPR048011">
    <property type="entry name" value="NTP-PPase_MazG-like_C"/>
</dbReference>
<dbReference type="AlphaFoldDB" id="A0A0W0VDC7"/>
<evidence type="ECO:0000313" key="4">
    <source>
        <dbReference type="Proteomes" id="UP000055035"/>
    </source>
</evidence>
<evidence type="ECO:0000313" key="3">
    <source>
        <dbReference type="EMBL" id="KTD18110.1"/>
    </source>
</evidence>
<dbReference type="GO" id="GO:0006203">
    <property type="term" value="P:dGTP catabolic process"/>
    <property type="evidence" value="ECO:0007669"/>
    <property type="project" value="TreeGrafter"/>
</dbReference>
<feature type="domain" description="NTP pyrophosphohydrolase MazG-like" evidence="2">
    <location>
        <begin position="173"/>
        <end position="236"/>
    </location>
</feature>
<keyword evidence="3" id="KW-0378">Hydrolase</keyword>
<dbReference type="InterPro" id="IPR016181">
    <property type="entry name" value="Acyl_CoA_acyltransferase"/>
</dbReference>
<dbReference type="EMBL" id="LNYJ01000011">
    <property type="protein sequence ID" value="KTD18110.1"/>
    <property type="molecule type" value="Genomic_DNA"/>
</dbReference>
<evidence type="ECO:0000256" key="1">
    <source>
        <dbReference type="SAM" id="Coils"/>
    </source>
</evidence>
<dbReference type="Gene3D" id="1.10.287.1080">
    <property type="entry name" value="MazG-like"/>
    <property type="match status" value="1"/>
</dbReference>